<dbReference type="GO" id="GO:0005524">
    <property type="term" value="F:ATP binding"/>
    <property type="evidence" value="ECO:0007669"/>
    <property type="project" value="UniProtKB-UniRule"/>
</dbReference>
<evidence type="ECO:0000256" key="1">
    <source>
        <dbReference type="ARBA" id="ARBA00005490"/>
    </source>
</evidence>
<dbReference type="EMBL" id="CAJNOI010000206">
    <property type="protein sequence ID" value="CAF1182769.1"/>
    <property type="molecule type" value="Genomic_DNA"/>
</dbReference>
<dbReference type="Gene3D" id="3.30.200.20">
    <property type="entry name" value="Phosphorylase Kinase, domain 1"/>
    <property type="match status" value="1"/>
</dbReference>
<dbReference type="Gene3D" id="3.30.60.20">
    <property type="match status" value="2"/>
</dbReference>
<feature type="domain" description="Protein kinase" evidence="11">
    <location>
        <begin position="347"/>
        <end position="614"/>
    </location>
</feature>
<keyword evidence="4" id="KW-0808">Transferase</keyword>
<name>A0A815LUV5_9BILA</name>
<sequence>MSTNSLRIRCLSLKDADNQPISNILFYVKKLAQIPTSAEPTIKLKEKDSKLSIVLACNETFDMLADDDFCQILFINSNSKTDVFADLTLQRNDLVDEYTINSSYHKNHQPELICSVDVDKNYIFQFSLQLVENSVKENKRNRKISTNQLIRGHLMLVKQFNKPVSCAICNKFIWGIYHQGYECSYCLFVTHRKCRQNIPFDCQQSINSKSNLISKNYQCESVSLHRFIQYRAPFVQSLISREHKHCNHCGSQVLRHALKCIQCHFIIHKHCEQHVPSMCSIPYMLIGKRANTESSRSEITSTISNEPEISNIISSLRRYSTTSSISFPPLNLLLNENVISLPKFSDFKCIGCLGSGRFASVYCVQHIPSEKYLAIKVIDGLVESARQQFEVERQILYRFSDRNPYMIKAYCSFHQGSKLFLAMEFVDGDTLHDKIHKKRMNENEIRFYLAEIISIIQYLHANDIIYRDLKLEHIIVNSSGHIRLVDFGLGRILRTSDEMCHTICGTRGYLAPEVRLLEQNLTKDGYSYSVDYWALGMIFAQMLCGEQFDFHPQLSSDNNNEIGYQSIIDENLQLSRDISPEARACLNGLLEIDPKKRFGSPNSPHGSLREHPFFHVRQKINWQEIDEGLFKSLYNKQSIIRIISDMPDDIPFPRLLFDRSIQAKNSWINAGKSTCLPNEEEQFKLFDHVNQSTWYEFN</sequence>
<dbReference type="InterPro" id="IPR002219">
    <property type="entry name" value="PKC_DAG/PE"/>
</dbReference>
<evidence type="ECO:0000259" key="11">
    <source>
        <dbReference type="PROSITE" id="PS50011"/>
    </source>
</evidence>
<evidence type="ECO:0000256" key="10">
    <source>
        <dbReference type="PROSITE-ProRule" id="PRU10141"/>
    </source>
</evidence>
<dbReference type="Proteomes" id="UP000663877">
    <property type="component" value="Unassembled WGS sequence"/>
</dbReference>
<comment type="caution">
    <text evidence="14">The sequence shown here is derived from an EMBL/GenBank/DDBJ whole genome shotgun (WGS) entry which is preliminary data.</text>
</comment>
<accession>A0A815LUV5</accession>
<evidence type="ECO:0000256" key="8">
    <source>
        <dbReference type="ARBA" id="ARBA00022833"/>
    </source>
</evidence>
<keyword evidence="8" id="KW-0862">Zinc</keyword>
<dbReference type="SUPFAM" id="SSF57889">
    <property type="entry name" value="Cysteine-rich domain"/>
    <property type="match status" value="2"/>
</dbReference>
<dbReference type="PROSITE" id="PS50081">
    <property type="entry name" value="ZF_DAG_PE_2"/>
    <property type="match status" value="2"/>
</dbReference>
<dbReference type="SMART" id="SM00109">
    <property type="entry name" value="C1"/>
    <property type="match status" value="2"/>
</dbReference>
<evidence type="ECO:0000256" key="7">
    <source>
        <dbReference type="ARBA" id="ARBA00022777"/>
    </source>
</evidence>
<dbReference type="PROSITE" id="PS00107">
    <property type="entry name" value="PROTEIN_KINASE_ATP"/>
    <property type="match status" value="1"/>
</dbReference>
<dbReference type="EMBL" id="CAJNOM010000398">
    <property type="protein sequence ID" value="CAF1415521.1"/>
    <property type="molecule type" value="Genomic_DNA"/>
</dbReference>
<evidence type="ECO:0000259" key="12">
    <source>
        <dbReference type="PROSITE" id="PS50081"/>
    </source>
</evidence>
<evidence type="ECO:0000256" key="3">
    <source>
        <dbReference type="ARBA" id="ARBA00022527"/>
    </source>
</evidence>
<protein>
    <recommendedName>
        <fullName evidence="2">protein kinase C</fullName>
        <ecNumber evidence="2">2.7.11.13</ecNumber>
    </recommendedName>
</protein>
<dbReference type="SUPFAM" id="SSF56112">
    <property type="entry name" value="Protein kinase-like (PK-like)"/>
    <property type="match status" value="1"/>
</dbReference>
<keyword evidence="9 10" id="KW-0067">ATP-binding</keyword>
<comment type="similarity">
    <text evidence="1">Belongs to the protein kinase superfamily. AGC Ser/Thr protein kinase family. PKC subfamily.</text>
</comment>
<dbReference type="InterPro" id="IPR017441">
    <property type="entry name" value="Protein_kinase_ATP_BS"/>
</dbReference>
<evidence type="ECO:0000256" key="6">
    <source>
        <dbReference type="ARBA" id="ARBA00022741"/>
    </source>
</evidence>
<feature type="domain" description="Phorbol-ester/DAG-type" evidence="12">
    <location>
        <begin position="224"/>
        <end position="279"/>
    </location>
</feature>
<dbReference type="AlphaFoldDB" id="A0A815LUV5"/>
<reference evidence="14" key="1">
    <citation type="submission" date="2021-02" db="EMBL/GenBank/DDBJ databases">
        <authorList>
            <person name="Nowell W R."/>
        </authorList>
    </citation>
    <scope>NUCLEOTIDE SEQUENCE</scope>
</reference>
<evidence type="ECO:0000256" key="9">
    <source>
        <dbReference type="ARBA" id="ARBA00022840"/>
    </source>
</evidence>
<feature type="domain" description="Phorbol-ester/DAG-type" evidence="12">
    <location>
        <begin position="152"/>
        <end position="202"/>
    </location>
</feature>
<keyword evidence="3" id="KW-0723">Serine/threonine-protein kinase</keyword>
<dbReference type="InterPro" id="IPR045270">
    <property type="entry name" value="STKc_AGC"/>
</dbReference>
<dbReference type="CDD" id="cd05123">
    <property type="entry name" value="STKc_AGC"/>
    <property type="match status" value="1"/>
</dbReference>
<evidence type="ECO:0000256" key="4">
    <source>
        <dbReference type="ARBA" id="ARBA00022679"/>
    </source>
</evidence>
<dbReference type="PANTHER" id="PTHR24351">
    <property type="entry name" value="RIBOSOMAL PROTEIN S6 KINASE"/>
    <property type="match status" value="1"/>
</dbReference>
<dbReference type="OrthoDB" id="9982595at2759"/>
<evidence type="ECO:0000256" key="5">
    <source>
        <dbReference type="ARBA" id="ARBA00022723"/>
    </source>
</evidence>
<dbReference type="PRINTS" id="PR00008">
    <property type="entry name" value="DAGPEDOMAIN"/>
</dbReference>
<dbReference type="Pfam" id="PF00069">
    <property type="entry name" value="Pkinase"/>
    <property type="match status" value="1"/>
</dbReference>
<proteinExistence type="inferred from homology"/>
<dbReference type="PROSITE" id="PS00479">
    <property type="entry name" value="ZF_DAG_PE_1"/>
    <property type="match status" value="1"/>
</dbReference>
<dbReference type="Pfam" id="PF00130">
    <property type="entry name" value="C1_1"/>
    <property type="match status" value="2"/>
</dbReference>
<dbReference type="EC" id="2.7.11.13" evidence="2"/>
<dbReference type="InterPro" id="IPR011009">
    <property type="entry name" value="Kinase-like_dom_sf"/>
</dbReference>
<evidence type="ECO:0000313" key="15">
    <source>
        <dbReference type="Proteomes" id="UP000663832"/>
    </source>
</evidence>
<keyword evidence="15" id="KW-1185">Reference proteome</keyword>
<keyword evidence="6 10" id="KW-0547">Nucleotide-binding</keyword>
<dbReference type="GO" id="GO:0004697">
    <property type="term" value="F:diacylglycerol-dependent serine/threonine kinase activity"/>
    <property type="evidence" value="ECO:0007669"/>
    <property type="project" value="UniProtKB-EC"/>
</dbReference>
<feature type="binding site" evidence="10">
    <location>
        <position position="376"/>
    </location>
    <ligand>
        <name>ATP</name>
        <dbReference type="ChEBI" id="CHEBI:30616"/>
    </ligand>
</feature>
<dbReference type="InterPro" id="IPR046349">
    <property type="entry name" value="C1-like_sf"/>
</dbReference>
<evidence type="ECO:0000256" key="2">
    <source>
        <dbReference type="ARBA" id="ARBA00012429"/>
    </source>
</evidence>
<dbReference type="Proteomes" id="UP000663832">
    <property type="component" value="Unassembled WGS sequence"/>
</dbReference>
<dbReference type="PROSITE" id="PS50011">
    <property type="entry name" value="PROTEIN_KINASE_DOM"/>
    <property type="match status" value="1"/>
</dbReference>
<keyword evidence="5" id="KW-0479">Metal-binding</keyword>
<evidence type="ECO:0000313" key="13">
    <source>
        <dbReference type="EMBL" id="CAF1182769.1"/>
    </source>
</evidence>
<dbReference type="Gene3D" id="1.10.510.10">
    <property type="entry name" value="Transferase(Phosphotransferase) domain 1"/>
    <property type="match status" value="1"/>
</dbReference>
<dbReference type="InterPro" id="IPR020454">
    <property type="entry name" value="DAG/PE-bd"/>
</dbReference>
<gene>
    <name evidence="13" type="ORF">BJG266_LOCUS25864</name>
    <name evidence="14" type="ORF">QVE165_LOCUS37841</name>
</gene>
<dbReference type="GO" id="GO:0046872">
    <property type="term" value="F:metal ion binding"/>
    <property type="evidence" value="ECO:0007669"/>
    <property type="project" value="UniProtKB-KW"/>
</dbReference>
<dbReference type="InterPro" id="IPR000719">
    <property type="entry name" value="Prot_kinase_dom"/>
</dbReference>
<keyword evidence="7" id="KW-0418">Kinase</keyword>
<evidence type="ECO:0000313" key="14">
    <source>
        <dbReference type="EMBL" id="CAF1415521.1"/>
    </source>
</evidence>
<dbReference type="SMART" id="SM00220">
    <property type="entry name" value="S_TKc"/>
    <property type="match status" value="1"/>
</dbReference>
<organism evidence="14 15">
    <name type="scientific">Adineta steineri</name>
    <dbReference type="NCBI Taxonomy" id="433720"/>
    <lineage>
        <taxon>Eukaryota</taxon>
        <taxon>Metazoa</taxon>
        <taxon>Spiralia</taxon>
        <taxon>Gnathifera</taxon>
        <taxon>Rotifera</taxon>
        <taxon>Eurotatoria</taxon>
        <taxon>Bdelloidea</taxon>
        <taxon>Adinetida</taxon>
        <taxon>Adinetidae</taxon>
        <taxon>Adineta</taxon>
    </lineage>
</organism>